<dbReference type="Proteomes" id="UP000033684">
    <property type="component" value="Unassembled WGS sequence"/>
</dbReference>
<dbReference type="EMBL" id="LAJX01000128">
    <property type="protein sequence ID" value="KJV06188.1"/>
    <property type="molecule type" value="Genomic_DNA"/>
</dbReference>
<reference evidence="3" key="1">
    <citation type="submission" date="2015-03" db="EMBL/GenBank/DDBJ databases">
        <title>Draft genome sequence of a novel methanotroph (Sn10-6) isolated from flooded ricefield rhizosphere in India.</title>
        <authorList>
            <person name="Pandit P.S."/>
            <person name="Pore S.D."/>
            <person name="Arora P."/>
            <person name="Kapse N.G."/>
            <person name="Dhakephalkar P.K."/>
            <person name="Rahalkar M.C."/>
        </authorList>
    </citation>
    <scope>NUCLEOTIDE SEQUENCE [LARGE SCALE GENOMIC DNA]</scope>
    <source>
        <strain evidence="3">Sn10-6</strain>
    </source>
</reference>
<dbReference type="AlphaFoldDB" id="A0A0F3II21"/>
<gene>
    <name evidence="2" type="ORF">VZ94_12915</name>
</gene>
<reference evidence="2 3" key="2">
    <citation type="journal article" date="2016" name="Microb. Ecol.">
        <title>Genome Characteristics of a Novel Type I Methanotroph (Sn10-6) Isolated from a Flooded Indian Rice Field.</title>
        <authorList>
            <person name="Rahalkar M.C."/>
            <person name="Pandit P.S."/>
            <person name="Dhakephalkar P.K."/>
            <person name="Pore S."/>
            <person name="Arora P."/>
            <person name="Kapse N."/>
        </authorList>
    </citation>
    <scope>NUCLEOTIDE SEQUENCE [LARGE SCALE GENOMIC DNA]</scope>
    <source>
        <strain evidence="2 3">Sn10-6</strain>
    </source>
</reference>
<proteinExistence type="predicted"/>
<name>A0A0F3II21_9GAMM</name>
<evidence type="ECO:0000313" key="2">
    <source>
        <dbReference type="EMBL" id="KJV06188.1"/>
    </source>
</evidence>
<evidence type="ECO:0000256" key="1">
    <source>
        <dbReference type="SAM" id="SignalP"/>
    </source>
</evidence>
<feature type="chain" id="PRO_5002462102" description="PEGA domain-containing protein" evidence="1">
    <location>
        <begin position="27"/>
        <end position="146"/>
    </location>
</feature>
<dbReference type="RefSeq" id="WP_045779538.1">
    <property type="nucleotide sequence ID" value="NZ_LAJX01000128.1"/>
</dbReference>
<evidence type="ECO:0000313" key="3">
    <source>
        <dbReference type="Proteomes" id="UP000033684"/>
    </source>
</evidence>
<keyword evidence="3" id="KW-1185">Reference proteome</keyword>
<sequence>MKALWIIASVLSLSGCATLMSESENAVILTSAPSKANFKITNRQGQVVYTGMTPATLNLASGAGYFKRAKYTIEFQKPGYKSANVALNADYNRWYQMNFWTVLGVVGAVGVDPVTGAMWQLPERASQTLVPAVAAKTLTSAKVKKP</sequence>
<keyword evidence="1" id="KW-0732">Signal</keyword>
<evidence type="ECO:0008006" key="4">
    <source>
        <dbReference type="Google" id="ProtNLM"/>
    </source>
</evidence>
<comment type="caution">
    <text evidence="2">The sequence shown here is derived from an EMBL/GenBank/DDBJ whole genome shotgun (WGS) entry which is preliminary data.</text>
</comment>
<organism evidence="2 3">
    <name type="scientific">Methylocucumis oryzae</name>
    <dbReference type="NCBI Taxonomy" id="1632867"/>
    <lineage>
        <taxon>Bacteria</taxon>
        <taxon>Pseudomonadati</taxon>
        <taxon>Pseudomonadota</taxon>
        <taxon>Gammaproteobacteria</taxon>
        <taxon>Methylococcales</taxon>
        <taxon>Methylococcaceae</taxon>
        <taxon>Methylocucumis</taxon>
    </lineage>
</organism>
<dbReference type="OrthoDB" id="194242at2"/>
<protein>
    <recommendedName>
        <fullName evidence="4">PEGA domain-containing protein</fullName>
    </recommendedName>
</protein>
<dbReference type="PROSITE" id="PS51257">
    <property type="entry name" value="PROKAR_LIPOPROTEIN"/>
    <property type="match status" value="1"/>
</dbReference>
<accession>A0A0F3II21</accession>
<feature type="signal peptide" evidence="1">
    <location>
        <begin position="1"/>
        <end position="26"/>
    </location>
</feature>